<feature type="transmembrane region" description="Helical" evidence="2">
    <location>
        <begin position="279"/>
        <end position="303"/>
    </location>
</feature>
<protein>
    <recommendedName>
        <fullName evidence="7">Acyltransferase 3 domain-containing protein</fullName>
    </recommendedName>
</protein>
<evidence type="ECO:0000256" key="1">
    <source>
        <dbReference type="SAM" id="MobiDB-lite"/>
    </source>
</evidence>
<organism evidence="5 6">
    <name type="scientific">Rhipicephalus sanguineus</name>
    <name type="common">Brown dog tick</name>
    <name type="synonym">Ixodes sanguineus</name>
    <dbReference type="NCBI Taxonomy" id="34632"/>
    <lineage>
        <taxon>Eukaryota</taxon>
        <taxon>Metazoa</taxon>
        <taxon>Ecdysozoa</taxon>
        <taxon>Arthropoda</taxon>
        <taxon>Chelicerata</taxon>
        <taxon>Arachnida</taxon>
        <taxon>Acari</taxon>
        <taxon>Parasitiformes</taxon>
        <taxon>Ixodida</taxon>
        <taxon>Ixodoidea</taxon>
        <taxon>Ixodidae</taxon>
        <taxon>Rhipicephalinae</taxon>
        <taxon>Rhipicephalus</taxon>
        <taxon>Rhipicephalus</taxon>
    </lineage>
</organism>
<feature type="domain" description="Nose resistant-to-fluoxetine protein N-terminal" evidence="4">
    <location>
        <begin position="7"/>
        <end position="69"/>
    </location>
</feature>
<evidence type="ECO:0000259" key="3">
    <source>
        <dbReference type="Pfam" id="PF01757"/>
    </source>
</evidence>
<reference evidence="5" key="2">
    <citation type="submission" date="2021-09" db="EMBL/GenBank/DDBJ databases">
        <authorList>
            <person name="Jia N."/>
            <person name="Wang J."/>
            <person name="Shi W."/>
            <person name="Du L."/>
            <person name="Sun Y."/>
            <person name="Zhan W."/>
            <person name="Jiang J."/>
            <person name="Wang Q."/>
            <person name="Zhang B."/>
            <person name="Ji P."/>
            <person name="Sakyi L.B."/>
            <person name="Cui X."/>
            <person name="Yuan T."/>
            <person name="Jiang B."/>
            <person name="Yang W."/>
            <person name="Lam T.T.-Y."/>
            <person name="Chang Q."/>
            <person name="Ding S."/>
            <person name="Wang X."/>
            <person name="Zhu J."/>
            <person name="Ruan X."/>
            <person name="Zhao L."/>
            <person name="Wei J."/>
            <person name="Que T."/>
            <person name="Du C."/>
            <person name="Cheng J."/>
            <person name="Dai P."/>
            <person name="Han X."/>
            <person name="Huang E."/>
            <person name="Gao Y."/>
            <person name="Liu J."/>
            <person name="Shao H."/>
            <person name="Ye R."/>
            <person name="Li L."/>
            <person name="Wei W."/>
            <person name="Wang X."/>
            <person name="Wang C."/>
            <person name="Huo Q."/>
            <person name="Li W."/>
            <person name="Guo W."/>
            <person name="Chen H."/>
            <person name="Chen S."/>
            <person name="Zhou L."/>
            <person name="Zhou L."/>
            <person name="Ni X."/>
            <person name="Tian J."/>
            <person name="Zhou Y."/>
            <person name="Sheng Y."/>
            <person name="Liu T."/>
            <person name="Pan Y."/>
            <person name="Xia L."/>
            <person name="Li J."/>
            <person name="Zhao F."/>
            <person name="Cao W."/>
        </authorList>
    </citation>
    <scope>NUCLEOTIDE SEQUENCE</scope>
    <source>
        <strain evidence="5">Rsan-2018</strain>
        <tissue evidence="5">Larvae</tissue>
    </source>
</reference>
<proteinExistence type="predicted"/>
<keyword evidence="2" id="KW-1133">Transmembrane helix</keyword>
<accession>A0A9D4QGZ3</accession>
<feature type="domain" description="Acyltransferase 3" evidence="3">
    <location>
        <begin position="124"/>
        <end position="294"/>
    </location>
</feature>
<dbReference type="Pfam" id="PF20146">
    <property type="entry name" value="NRF"/>
    <property type="match status" value="1"/>
</dbReference>
<evidence type="ECO:0000313" key="5">
    <source>
        <dbReference type="EMBL" id="KAH7982749.1"/>
    </source>
</evidence>
<feature type="compositionally biased region" description="Basic and acidic residues" evidence="1">
    <location>
        <begin position="384"/>
        <end position="396"/>
    </location>
</feature>
<dbReference type="InterPro" id="IPR052728">
    <property type="entry name" value="O2_lipid_transport_reg"/>
</dbReference>
<dbReference type="EMBL" id="JABSTV010001245">
    <property type="protein sequence ID" value="KAH7982749.1"/>
    <property type="molecule type" value="Genomic_DNA"/>
</dbReference>
<dbReference type="InterPro" id="IPR002656">
    <property type="entry name" value="Acyl_transf_3_dom"/>
</dbReference>
<evidence type="ECO:0000313" key="6">
    <source>
        <dbReference type="Proteomes" id="UP000821837"/>
    </source>
</evidence>
<evidence type="ECO:0000256" key="2">
    <source>
        <dbReference type="SAM" id="Phobius"/>
    </source>
</evidence>
<evidence type="ECO:0008006" key="7">
    <source>
        <dbReference type="Google" id="ProtNLM"/>
    </source>
</evidence>
<reference evidence="5" key="1">
    <citation type="journal article" date="2020" name="Cell">
        <title>Large-Scale Comparative Analyses of Tick Genomes Elucidate Their Genetic Diversity and Vector Capacities.</title>
        <authorList>
            <consortium name="Tick Genome and Microbiome Consortium (TIGMIC)"/>
            <person name="Jia N."/>
            <person name="Wang J."/>
            <person name="Shi W."/>
            <person name="Du L."/>
            <person name="Sun Y."/>
            <person name="Zhan W."/>
            <person name="Jiang J.F."/>
            <person name="Wang Q."/>
            <person name="Zhang B."/>
            <person name="Ji P."/>
            <person name="Bell-Sakyi L."/>
            <person name="Cui X.M."/>
            <person name="Yuan T.T."/>
            <person name="Jiang B.G."/>
            <person name="Yang W.F."/>
            <person name="Lam T.T."/>
            <person name="Chang Q.C."/>
            <person name="Ding S.J."/>
            <person name="Wang X.J."/>
            <person name="Zhu J.G."/>
            <person name="Ruan X.D."/>
            <person name="Zhao L."/>
            <person name="Wei J.T."/>
            <person name="Ye R.Z."/>
            <person name="Que T.C."/>
            <person name="Du C.H."/>
            <person name="Zhou Y.H."/>
            <person name="Cheng J.X."/>
            <person name="Dai P.F."/>
            <person name="Guo W.B."/>
            <person name="Han X.H."/>
            <person name="Huang E.J."/>
            <person name="Li L.F."/>
            <person name="Wei W."/>
            <person name="Gao Y.C."/>
            <person name="Liu J.Z."/>
            <person name="Shao H.Z."/>
            <person name="Wang X."/>
            <person name="Wang C.C."/>
            <person name="Yang T.C."/>
            <person name="Huo Q.B."/>
            <person name="Li W."/>
            <person name="Chen H.Y."/>
            <person name="Chen S.E."/>
            <person name="Zhou L.G."/>
            <person name="Ni X.B."/>
            <person name="Tian J.H."/>
            <person name="Sheng Y."/>
            <person name="Liu T."/>
            <person name="Pan Y.S."/>
            <person name="Xia L.Y."/>
            <person name="Li J."/>
            <person name="Zhao F."/>
            <person name="Cao W.C."/>
        </authorList>
    </citation>
    <scope>NUCLEOTIDE SEQUENCE</scope>
    <source>
        <strain evidence="5">Rsan-2018</strain>
    </source>
</reference>
<dbReference type="VEuPathDB" id="VectorBase:RSAN_052415"/>
<dbReference type="GO" id="GO:0016747">
    <property type="term" value="F:acyltransferase activity, transferring groups other than amino-acyl groups"/>
    <property type="evidence" value="ECO:0007669"/>
    <property type="project" value="InterPro"/>
</dbReference>
<dbReference type="InterPro" id="IPR006621">
    <property type="entry name" value="Nose-resist-to-fluoxetine_N"/>
</dbReference>
<feature type="transmembrane region" description="Helical" evidence="2">
    <location>
        <begin position="209"/>
        <end position="230"/>
    </location>
</feature>
<keyword evidence="6" id="KW-1185">Reference proteome</keyword>
<feature type="region of interest" description="Disordered" evidence="1">
    <location>
        <begin position="365"/>
        <end position="396"/>
    </location>
</feature>
<sequence>MPYRPGRVLDATGKYPTGMLRWSRSDIGAFDECIATVVRDSYGNEISHGQYCNLLVYVKKSATWEKTIEPLLNIMHPKNLNHGVQPKKELRSLITAVKAFSLVTNTRMLLRTAKRSDGDHYALQFLHGLRFFSLVHIVLGHCYETITDTTGTLMNILILSDRWLSMLIAAAFNSVETFFFLSGFFLCLTVGKRKANPMVIFIMGALRRVIRICVPLFFIIMCLCLLPVIVTGPDTKSFYQKLYVEVSSQWWHYVLQIRNFYELGTQHVLGHTWYLSADFQLFVVSLLTLALLQGKLSFGVYLIHYPFIELLLHSSRERMHWSDFNQVTMLFSVLDWSFILAYFSYLACEAPTAALDKLAFSKLTGGGRARKQKRRTEVNEDSASPEKKKEDVFSRC</sequence>
<dbReference type="PANTHER" id="PTHR11161:SF0">
    <property type="entry name" value="O-ACYLTRANSFERASE LIKE PROTEIN"/>
    <property type="match status" value="1"/>
</dbReference>
<gene>
    <name evidence="5" type="ORF">HPB52_006930</name>
</gene>
<dbReference type="Proteomes" id="UP000821837">
    <property type="component" value="Chromosome 1"/>
</dbReference>
<feature type="transmembrane region" description="Helical" evidence="2">
    <location>
        <begin position="324"/>
        <end position="345"/>
    </location>
</feature>
<dbReference type="AlphaFoldDB" id="A0A9D4QGZ3"/>
<dbReference type="Pfam" id="PF01757">
    <property type="entry name" value="Acyl_transf_3"/>
    <property type="match status" value="1"/>
</dbReference>
<comment type="caution">
    <text evidence="5">The sequence shown here is derived from an EMBL/GenBank/DDBJ whole genome shotgun (WGS) entry which is preliminary data.</text>
</comment>
<dbReference type="PANTHER" id="PTHR11161">
    <property type="entry name" value="O-ACYLTRANSFERASE"/>
    <property type="match status" value="1"/>
</dbReference>
<evidence type="ECO:0000259" key="4">
    <source>
        <dbReference type="Pfam" id="PF20146"/>
    </source>
</evidence>
<feature type="transmembrane region" description="Helical" evidence="2">
    <location>
        <begin position="163"/>
        <end position="188"/>
    </location>
</feature>
<keyword evidence="2" id="KW-0812">Transmembrane</keyword>
<name>A0A9D4QGZ3_RHISA</name>
<dbReference type="VEuPathDB" id="VectorBase:RSAN_039978"/>
<keyword evidence="2" id="KW-0472">Membrane</keyword>